<dbReference type="Gene3D" id="2.30.180.10">
    <property type="entry name" value="FAS1 domain"/>
    <property type="match status" value="1"/>
</dbReference>
<evidence type="ECO:0000256" key="3">
    <source>
        <dbReference type="ARBA" id="ARBA00023237"/>
    </source>
</evidence>
<gene>
    <name evidence="9" type="ORF">BDK89_0630</name>
</gene>
<organism evidence="9 10">
    <name type="scientific">Ilumatobacter fluminis</name>
    <dbReference type="NCBI Taxonomy" id="467091"/>
    <lineage>
        <taxon>Bacteria</taxon>
        <taxon>Bacillati</taxon>
        <taxon>Actinomycetota</taxon>
        <taxon>Acidimicrobiia</taxon>
        <taxon>Acidimicrobiales</taxon>
        <taxon>Ilumatobacteraceae</taxon>
        <taxon>Ilumatobacter</taxon>
    </lineage>
</organism>
<keyword evidence="6" id="KW-1133">Transmembrane helix</keyword>
<evidence type="ECO:0000259" key="7">
    <source>
        <dbReference type="PROSITE" id="PS50213"/>
    </source>
</evidence>
<name>A0A4R7HW79_9ACTN</name>
<feature type="compositionally biased region" description="Low complexity" evidence="5">
    <location>
        <begin position="114"/>
        <end position="131"/>
    </location>
</feature>
<evidence type="ECO:0000256" key="4">
    <source>
        <dbReference type="PROSITE-ProRule" id="PRU00473"/>
    </source>
</evidence>
<dbReference type="InterPro" id="IPR050330">
    <property type="entry name" value="Bact_OuterMem_StrucFunc"/>
</dbReference>
<feature type="domain" description="FAS1" evidence="7">
    <location>
        <begin position="151"/>
        <end position="280"/>
    </location>
</feature>
<protein>
    <submittedName>
        <fullName evidence="9">OOP family OmpA-OmpF porin</fullName>
    </submittedName>
</protein>
<dbReference type="SMART" id="SM00554">
    <property type="entry name" value="FAS1"/>
    <property type="match status" value="1"/>
</dbReference>
<feature type="compositionally biased region" description="Low complexity" evidence="5">
    <location>
        <begin position="138"/>
        <end position="148"/>
    </location>
</feature>
<comment type="caution">
    <text evidence="9">The sequence shown here is derived from an EMBL/GenBank/DDBJ whole genome shotgun (WGS) entry which is preliminary data.</text>
</comment>
<evidence type="ECO:0000256" key="1">
    <source>
        <dbReference type="ARBA" id="ARBA00004442"/>
    </source>
</evidence>
<keyword evidence="2 4" id="KW-0472">Membrane</keyword>
<dbReference type="Pfam" id="PF00691">
    <property type="entry name" value="OmpA"/>
    <property type="match status" value="1"/>
</dbReference>
<dbReference type="CDD" id="cd07185">
    <property type="entry name" value="OmpA_C-like"/>
    <property type="match status" value="1"/>
</dbReference>
<dbReference type="InterPro" id="IPR036737">
    <property type="entry name" value="OmpA-like_sf"/>
</dbReference>
<dbReference type="Proteomes" id="UP000294558">
    <property type="component" value="Unassembled WGS sequence"/>
</dbReference>
<dbReference type="GO" id="GO:0009279">
    <property type="term" value="C:cell outer membrane"/>
    <property type="evidence" value="ECO:0007669"/>
    <property type="project" value="UniProtKB-SubCell"/>
</dbReference>
<evidence type="ECO:0000256" key="2">
    <source>
        <dbReference type="ARBA" id="ARBA00023136"/>
    </source>
</evidence>
<dbReference type="EMBL" id="SOAU01000001">
    <property type="protein sequence ID" value="TDT15070.1"/>
    <property type="molecule type" value="Genomic_DNA"/>
</dbReference>
<feature type="transmembrane region" description="Helical" evidence="6">
    <location>
        <begin position="16"/>
        <end position="36"/>
    </location>
</feature>
<keyword evidence="10" id="KW-1185">Reference proteome</keyword>
<dbReference type="PROSITE" id="PS51123">
    <property type="entry name" value="OMPA_2"/>
    <property type="match status" value="1"/>
</dbReference>
<feature type="region of interest" description="Disordered" evidence="5">
    <location>
        <begin position="108"/>
        <end position="148"/>
    </location>
</feature>
<dbReference type="AlphaFoldDB" id="A0A4R7HW79"/>
<dbReference type="InterPro" id="IPR006665">
    <property type="entry name" value="OmpA-like"/>
</dbReference>
<dbReference type="Gene3D" id="3.40.1520.20">
    <property type="match status" value="1"/>
</dbReference>
<keyword evidence="3" id="KW-0998">Cell outer membrane</keyword>
<dbReference type="RefSeq" id="WP_133867562.1">
    <property type="nucleotide sequence ID" value="NZ_SOAU01000001.1"/>
</dbReference>
<accession>A0A4R7HW79</accession>
<evidence type="ECO:0000313" key="9">
    <source>
        <dbReference type="EMBL" id="TDT15070.1"/>
    </source>
</evidence>
<proteinExistence type="predicted"/>
<dbReference type="PRINTS" id="PR01021">
    <property type="entry name" value="OMPADOMAIN"/>
</dbReference>
<dbReference type="Pfam" id="PF02469">
    <property type="entry name" value="Fasciclin"/>
    <property type="match status" value="1"/>
</dbReference>
<evidence type="ECO:0000259" key="8">
    <source>
        <dbReference type="PROSITE" id="PS51123"/>
    </source>
</evidence>
<dbReference type="InterPro" id="IPR036378">
    <property type="entry name" value="FAS1_dom_sf"/>
</dbReference>
<dbReference type="SUPFAM" id="SSF103088">
    <property type="entry name" value="OmpA-like"/>
    <property type="match status" value="1"/>
</dbReference>
<dbReference type="PANTHER" id="PTHR30329">
    <property type="entry name" value="STATOR ELEMENT OF FLAGELLAR MOTOR COMPLEX"/>
    <property type="match status" value="1"/>
</dbReference>
<dbReference type="InterPro" id="IPR006664">
    <property type="entry name" value="OMP_bac"/>
</dbReference>
<evidence type="ECO:0000256" key="6">
    <source>
        <dbReference type="SAM" id="Phobius"/>
    </source>
</evidence>
<dbReference type="PROSITE" id="PS50213">
    <property type="entry name" value="FAS1"/>
    <property type="match status" value="1"/>
</dbReference>
<dbReference type="PANTHER" id="PTHR30329:SF21">
    <property type="entry name" value="LIPOPROTEIN YIAD-RELATED"/>
    <property type="match status" value="1"/>
</dbReference>
<dbReference type="Gene3D" id="3.30.1330.60">
    <property type="entry name" value="OmpA-like domain"/>
    <property type="match status" value="1"/>
</dbReference>
<sequence>MSSPVRRDTRRYRRRILAICAAIATIGFVVTAPIYLDRVESDLETRVPDELAEAGYPNLTASFSGQDGTIFCEAPLNDPEAARQAAYDIWGVRAIELDRTCRVNTSPLVDDGADGTADTTADATEAADATDPTPPTTTTPTSTTSPSEPAFATVADAVAGSPQLSLLAVLLQEADLIAEFGDPGADQVTLFAATDDAFEALPADVLAEIREDTELLRSLVFHHTADGALSSDDFETGPIDMADGTTLDLDAEVPSIDGVTISVLDIETGNGVVHMIDEVIFPDDFGVGAAAMAEAGAAFDGTTVGLTGTVATEAVRATLLGAAADGVEVVDELGVDPDTGVDAEVGARMAALISSSTSQLVEASIAFDGEALTVTGVAPSEAARDVVAEVAAEADAAAEITVEAAPEPEPEPEPEPDPAADVETLLNAYVAANPILFQPSSALITDDSAPALDRIAQIIGGADGVLVTVEGHTDSDGDPDENLTLSRLRALSVERALIERGIADAVIEFEGFGSEQPILVDGVEDKAASRRVEFRVVTVSP</sequence>
<reference evidence="9 10" key="1">
    <citation type="submission" date="2019-03" db="EMBL/GenBank/DDBJ databases">
        <title>Sequencing the genomes of 1000 actinobacteria strains.</title>
        <authorList>
            <person name="Klenk H.-P."/>
        </authorList>
    </citation>
    <scope>NUCLEOTIDE SEQUENCE [LARGE SCALE GENOMIC DNA]</scope>
    <source>
        <strain evidence="9 10">DSM 18936</strain>
    </source>
</reference>
<dbReference type="OrthoDB" id="5243843at2"/>
<evidence type="ECO:0000313" key="10">
    <source>
        <dbReference type="Proteomes" id="UP000294558"/>
    </source>
</evidence>
<keyword evidence="6" id="KW-0812">Transmembrane</keyword>
<comment type="subcellular location">
    <subcellularLocation>
        <location evidence="1">Cell outer membrane</location>
    </subcellularLocation>
</comment>
<dbReference type="InterPro" id="IPR000782">
    <property type="entry name" value="FAS1_domain"/>
</dbReference>
<dbReference type="SUPFAM" id="SSF82153">
    <property type="entry name" value="FAS1 domain"/>
    <property type="match status" value="1"/>
</dbReference>
<feature type="domain" description="OmpA-like" evidence="8">
    <location>
        <begin position="424"/>
        <end position="540"/>
    </location>
</feature>
<evidence type="ECO:0000256" key="5">
    <source>
        <dbReference type="SAM" id="MobiDB-lite"/>
    </source>
</evidence>